<dbReference type="RefSeq" id="WP_208309253.1">
    <property type="nucleotide sequence ID" value="NZ_JAGETX010000024.1"/>
</dbReference>
<dbReference type="Proteomes" id="UP000670527">
    <property type="component" value="Unassembled WGS sequence"/>
</dbReference>
<dbReference type="EMBL" id="JAGETX010000024">
    <property type="protein sequence ID" value="MBO3273106.1"/>
    <property type="molecule type" value="Genomic_DNA"/>
</dbReference>
<name>A0ABS3THG7_9BACT</name>
<keyword evidence="2" id="KW-1185">Reference proteome</keyword>
<proteinExistence type="predicted"/>
<dbReference type="Gene3D" id="3.40.50.620">
    <property type="entry name" value="HUPs"/>
    <property type="match status" value="1"/>
</dbReference>
<accession>A0ABS3THG7</accession>
<evidence type="ECO:0008006" key="3">
    <source>
        <dbReference type="Google" id="ProtNLM"/>
    </source>
</evidence>
<dbReference type="SUPFAM" id="SSF52402">
    <property type="entry name" value="Adenine nucleotide alpha hydrolases-like"/>
    <property type="match status" value="1"/>
</dbReference>
<comment type="caution">
    <text evidence="1">The sequence shown here is derived from an EMBL/GenBank/DDBJ whole genome shotgun (WGS) entry which is preliminary data.</text>
</comment>
<protein>
    <recommendedName>
        <fullName evidence="3">Phosphoadenosine phosphosulfate reductase family protein</fullName>
    </recommendedName>
</protein>
<evidence type="ECO:0000313" key="2">
    <source>
        <dbReference type="Proteomes" id="UP000670527"/>
    </source>
</evidence>
<organism evidence="1 2">
    <name type="scientific">Hymenobacter defluvii</name>
    <dbReference type="NCBI Taxonomy" id="2054411"/>
    <lineage>
        <taxon>Bacteria</taxon>
        <taxon>Pseudomonadati</taxon>
        <taxon>Bacteroidota</taxon>
        <taxon>Cytophagia</taxon>
        <taxon>Cytophagales</taxon>
        <taxon>Hymenobacteraceae</taxon>
        <taxon>Hymenobacter</taxon>
    </lineage>
</organism>
<reference evidence="1 2" key="1">
    <citation type="submission" date="2021-03" db="EMBL/GenBank/DDBJ databases">
        <authorList>
            <person name="Kim M.K."/>
        </authorList>
    </citation>
    <scope>NUCLEOTIDE SEQUENCE [LARGE SCALE GENOMIC DNA]</scope>
    <source>
        <strain evidence="1 2">BT507</strain>
    </source>
</reference>
<evidence type="ECO:0000313" key="1">
    <source>
        <dbReference type="EMBL" id="MBO3273106.1"/>
    </source>
</evidence>
<gene>
    <name evidence="1" type="ORF">J4D97_20820</name>
</gene>
<sequence length="374" mass="42008">MNAASLRAAQLDFFQAPAPRMTVDCSDEQLDLGSYDRVVIALSGGKDSIAQVCAYLERGGDPKKMEFWHHIVDGQEVSKLFDWPCTNGYCKAVAAFFKAPIYFTWKVGGFEGEMLRENALTQPIRFEAPQPDGSIIIKQTGGKGGKISTRRKFPQVSADCSVRWCSSYLKIDNARTALRNQERFNNSKTLFLCGERAEEALSPQEFLQYRAGTLLASQVKGRAAYPRFQVDDSDARNSSMRRHIDRWRPVHGWSEVEIWAILERWRINPHPCYRLGWGRCSCAACIFNGADEFASLRLINPKQFNALVGHEVDFDRTMKRTIALNALADLGTPFVMKQADIDAAMSEEWYELIELAPGEWELPAGAFSRGGGPS</sequence>
<dbReference type="InterPro" id="IPR014729">
    <property type="entry name" value="Rossmann-like_a/b/a_fold"/>
</dbReference>